<evidence type="ECO:0000313" key="4">
    <source>
        <dbReference type="Proteomes" id="UP000652567"/>
    </source>
</evidence>
<dbReference type="Pfam" id="PF18885">
    <property type="entry name" value="DUF5648"/>
    <property type="match status" value="1"/>
</dbReference>
<dbReference type="AlphaFoldDB" id="A0A928YW40"/>
<keyword evidence="4" id="KW-1185">Reference proteome</keyword>
<feature type="domain" description="DUF5648" evidence="2">
    <location>
        <begin position="179"/>
        <end position="289"/>
    </location>
</feature>
<proteinExistence type="predicted"/>
<reference evidence="3" key="1">
    <citation type="submission" date="2018-07" db="EMBL/GenBank/DDBJ databases">
        <title>Genome assembly of strain Ka43.</title>
        <authorList>
            <person name="Kukolya J."/>
            <person name="Nagy I."/>
            <person name="Horvath B."/>
            <person name="Toth A."/>
        </authorList>
    </citation>
    <scope>NUCLEOTIDE SEQUENCE</scope>
    <source>
        <strain evidence="3">KB43</strain>
    </source>
</reference>
<organism evidence="3 4">
    <name type="scientific">Cellvibrio polysaccharolyticus</name>
    <dbReference type="NCBI Taxonomy" id="2082724"/>
    <lineage>
        <taxon>Bacteria</taxon>
        <taxon>Pseudomonadati</taxon>
        <taxon>Pseudomonadota</taxon>
        <taxon>Gammaproteobacteria</taxon>
        <taxon>Cellvibrionales</taxon>
        <taxon>Cellvibrionaceae</taxon>
        <taxon>Cellvibrio</taxon>
    </lineage>
</organism>
<accession>A0A928YW40</accession>
<feature type="signal peptide" evidence="1">
    <location>
        <begin position="1"/>
        <end position="19"/>
    </location>
</feature>
<comment type="caution">
    <text evidence="3">The sequence shown here is derived from an EMBL/GenBank/DDBJ whole genome shotgun (WGS) entry which is preliminary data.</text>
</comment>
<dbReference type="InterPro" id="IPR043708">
    <property type="entry name" value="DUF5648"/>
</dbReference>
<name>A0A928YW40_9GAMM</name>
<protein>
    <recommendedName>
        <fullName evidence="2">DUF5648 domain-containing protein</fullName>
    </recommendedName>
</protein>
<dbReference type="Proteomes" id="UP000652567">
    <property type="component" value="Unassembled WGS sequence"/>
</dbReference>
<evidence type="ECO:0000313" key="3">
    <source>
        <dbReference type="EMBL" id="MBE8717793.1"/>
    </source>
</evidence>
<keyword evidence="1" id="KW-0732">Signal</keyword>
<feature type="chain" id="PRO_5037011959" description="DUF5648 domain-containing protein" evidence="1">
    <location>
        <begin position="20"/>
        <end position="292"/>
    </location>
</feature>
<dbReference type="EMBL" id="PRDL01000001">
    <property type="protein sequence ID" value="MBE8717793.1"/>
    <property type="molecule type" value="Genomic_DNA"/>
</dbReference>
<evidence type="ECO:0000259" key="2">
    <source>
        <dbReference type="Pfam" id="PF18885"/>
    </source>
</evidence>
<gene>
    <name evidence="3" type="ORF">C4F51_11420</name>
</gene>
<sequence>MLNKYLLMGTLLASSSLMAYDQQENAVIQPITQPISAFEPFTVFVKNTTNHPSIYIFSKKIVGNEIEIVYTHERNSVGSFGYYPEPETPPVIPLVTFNGLPGGVYTLKTIGLPYSFNALSLEDEVELVVEDSPATIDVYELFNTTYRSYFITQDSSERDHLISQPDISWGINHWYEISAGFKAWAVEGAAPSTALPVCRLYSAHVESHYYTIDEEECDFLQTLGWQFQGDAFKAIPAVGGVCPSGTVAVLRLYIDRMPSSTMNHRFTTDAEAYQSMIHQGWTGEGVAFCSPE</sequence>
<evidence type="ECO:0000256" key="1">
    <source>
        <dbReference type="SAM" id="SignalP"/>
    </source>
</evidence>